<evidence type="ECO:0000256" key="1">
    <source>
        <dbReference type="SAM" id="MobiDB-lite"/>
    </source>
</evidence>
<dbReference type="Proteomes" id="UP001311232">
    <property type="component" value="Unassembled WGS sequence"/>
</dbReference>
<keyword evidence="3" id="KW-1185">Reference proteome</keyword>
<proteinExistence type="predicted"/>
<protein>
    <submittedName>
        <fullName evidence="2">Uncharacterized protein</fullName>
    </submittedName>
</protein>
<name>A0AAV9QWF8_9TELE</name>
<comment type="caution">
    <text evidence="2">The sequence shown here is derived from an EMBL/GenBank/DDBJ whole genome shotgun (WGS) entry which is preliminary data.</text>
</comment>
<evidence type="ECO:0000313" key="2">
    <source>
        <dbReference type="EMBL" id="KAK5600667.1"/>
    </source>
</evidence>
<gene>
    <name evidence="2" type="ORF">CRENBAI_013115</name>
</gene>
<evidence type="ECO:0000313" key="3">
    <source>
        <dbReference type="Proteomes" id="UP001311232"/>
    </source>
</evidence>
<reference evidence="2 3" key="1">
    <citation type="submission" date="2021-06" db="EMBL/GenBank/DDBJ databases">
        <authorList>
            <person name="Palmer J.M."/>
        </authorList>
    </citation>
    <scope>NUCLEOTIDE SEQUENCE [LARGE SCALE GENOMIC DNA]</scope>
    <source>
        <strain evidence="2 3">MEX-2019</strain>
        <tissue evidence="2">Muscle</tissue>
    </source>
</reference>
<organism evidence="2 3">
    <name type="scientific">Crenichthys baileyi</name>
    <name type="common">White River springfish</name>
    <dbReference type="NCBI Taxonomy" id="28760"/>
    <lineage>
        <taxon>Eukaryota</taxon>
        <taxon>Metazoa</taxon>
        <taxon>Chordata</taxon>
        <taxon>Craniata</taxon>
        <taxon>Vertebrata</taxon>
        <taxon>Euteleostomi</taxon>
        <taxon>Actinopterygii</taxon>
        <taxon>Neopterygii</taxon>
        <taxon>Teleostei</taxon>
        <taxon>Neoteleostei</taxon>
        <taxon>Acanthomorphata</taxon>
        <taxon>Ovalentaria</taxon>
        <taxon>Atherinomorphae</taxon>
        <taxon>Cyprinodontiformes</taxon>
        <taxon>Goodeidae</taxon>
        <taxon>Crenichthys</taxon>
    </lineage>
</organism>
<accession>A0AAV9QWF8</accession>
<feature type="region of interest" description="Disordered" evidence="1">
    <location>
        <begin position="228"/>
        <end position="275"/>
    </location>
</feature>
<dbReference type="EMBL" id="JAHHUM010002846">
    <property type="protein sequence ID" value="KAK5600667.1"/>
    <property type="molecule type" value="Genomic_DNA"/>
</dbReference>
<feature type="compositionally biased region" description="Polar residues" evidence="1">
    <location>
        <begin position="171"/>
        <end position="180"/>
    </location>
</feature>
<dbReference type="AlphaFoldDB" id="A0AAV9QWF8"/>
<sequence>MERIRQMERDYETAVKAGVLLPSPLPPPGLQGAVCVAFPAAAFKSEPPPKGARGLLKAPPTPRTPGGLGFCCRAAHAPDSRECCCFARSSPRPGFQGGLLACPKQPTPAPLSPGFFGKPPPKPAFSARGRAHFQHPISAPGLTLHSPNSTPPKPPKPVSRVWGSDPPQPVSAGSDTSPTPGSLPPGVWHSQQPVSCRDDTPKACPFPRGLTLHGPVFPPRAAAHSTACLLPGSDNSTACLWGPDTPQPGHSTAKTSPQPDTPQPDTKPTPEHTTA</sequence>
<feature type="region of interest" description="Disordered" evidence="1">
    <location>
        <begin position="137"/>
        <end position="200"/>
    </location>
</feature>